<feature type="transmembrane region" description="Helical" evidence="6">
    <location>
        <begin position="283"/>
        <end position="310"/>
    </location>
</feature>
<feature type="transmembrane region" description="Helical" evidence="6">
    <location>
        <begin position="92"/>
        <end position="112"/>
    </location>
</feature>
<feature type="transmembrane region" description="Helical" evidence="6">
    <location>
        <begin position="206"/>
        <end position="226"/>
    </location>
</feature>
<evidence type="ECO:0000256" key="1">
    <source>
        <dbReference type="ARBA" id="ARBA00004651"/>
    </source>
</evidence>
<feature type="transmembrane region" description="Helical" evidence="6">
    <location>
        <begin position="21"/>
        <end position="41"/>
    </location>
</feature>
<feature type="transmembrane region" description="Helical" evidence="6">
    <location>
        <begin position="61"/>
        <end position="80"/>
    </location>
</feature>
<accession>A0A0F9HME6</accession>
<keyword evidence="4 6" id="KW-1133">Transmembrane helix</keyword>
<dbReference type="Pfam" id="PF09678">
    <property type="entry name" value="Caa3_CtaG"/>
    <property type="match status" value="1"/>
</dbReference>
<gene>
    <name evidence="7" type="ORF">LCGC14_1686720</name>
</gene>
<feature type="transmembrane region" description="Helical" evidence="6">
    <location>
        <begin position="238"/>
        <end position="263"/>
    </location>
</feature>
<keyword evidence="3 6" id="KW-0812">Transmembrane</keyword>
<evidence type="ECO:0008006" key="8">
    <source>
        <dbReference type="Google" id="ProtNLM"/>
    </source>
</evidence>
<protein>
    <recommendedName>
        <fullName evidence="8">Cytochrome c oxidase assembly protein</fullName>
    </recommendedName>
</protein>
<name>A0A0F9HME6_9ZZZZ</name>
<proteinExistence type="predicted"/>
<evidence type="ECO:0000256" key="5">
    <source>
        <dbReference type="ARBA" id="ARBA00023136"/>
    </source>
</evidence>
<comment type="caution">
    <text evidence="7">The sequence shown here is derived from an EMBL/GenBank/DDBJ whole genome shotgun (WGS) entry which is preliminary data.</text>
</comment>
<feature type="transmembrane region" description="Helical" evidence="6">
    <location>
        <begin position="124"/>
        <end position="151"/>
    </location>
</feature>
<evidence type="ECO:0000256" key="2">
    <source>
        <dbReference type="ARBA" id="ARBA00022475"/>
    </source>
</evidence>
<evidence type="ECO:0000256" key="4">
    <source>
        <dbReference type="ARBA" id="ARBA00022989"/>
    </source>
</evidence>
<comment type="subcellular location">
    <subcellularLocation>
        <location evidence="1">Cell membrane</location>
        <topology evidence="1">Multi-pass membrane protein</topology>
    </subcellularLocation>
</comment>
<evidence type="ECO:0000313" key="7">
    <source>
        <dbReference type="EMBL" id="KKM16352.1"/>
    </source>
</evidence>
<dbReference type="InterPro" id="IPR019108">
    <property type="entry name" value="Caa3_assmbl_CtaG-rel"/>
</dbReference>
<dbReference type="AlphaFoldDB" id="A0A0F9HME6"/>
<feature type="transmembrane region" description="Helical" evidence="6">
    <location>
        <begin position="172"/>
        <end position="194"/>
    </location>
</feature>
<organism evidence="7">
    <name type="scientific">marine sediment metagenome</name>
    <dbReference type="NCBI Taxonomy" id="412755"/>
    <lineage>
        <taxon>unclassified sequences</taxon>
        <taxon>metagenomes</taxon>
        <taxon>ecological metagenomes</taxon>
    </lineage>
</organism>
<evidence type="ECO:0000256" key="3">
    <source>
        <dbReference type="ARBA" id="ARBA00022692"/>
    </source>
</evidence>
<keyword evidence="5 6" id="KW-0472">Membrane</keyword>
<reference evidence="7" key="1">
    <citation type="journal article" date="2015" name="Nature">
        <title>Complex archaea that bridge the gap between prokaryotes and eukaryotes.</title>
        <authorList>
            <person name="Spang A."/>
            <person name="Saw J.H."/>
            <person name="Jorgensen S.L."/>
            <person name="Zaremba-Niedzwiedzka K."/>
            <person name="Martijn J."/>
            <person name="Lind A.E."/>
            <person name="van Eijk R."/>
            <person name="Schleper C."/>
            <person name="Guy L."/>
            <person name="Ettema T.J."/>
        </authorList>
    </citation>
    <scope>NUCLEOTIDE SEQUENCE</scope>
</reference>
<dbReference type="GO" id="GO:0005886">
    <property type="term" value="C:plasma membrane"/>
    <property type="evidence" value="ECO:0007669"/>
    <property type="project" value="UniProtKB-SubCell"/>
</dbReference>
<keyword evidence="2" id="KW-1003">Cell membrane</keyword>
<evidence type="ECO:0000256" key="6">
    <source>
        <dbReference type="SAM" id="Phobius"/>
    </source>
</evidence>
<sequence length="331" mass="35584">MLQIAEHQPLQTTLSSPSERWLILSVSIVVALTATPLRAHTDGAPLEPHDFWTTWSLPPSVILPLASALALYSRGVHLAWTKAGLGRGVRTWQTGSFCIGILALIAALVWPLDALGESLFAAHMGQHIVLMGLAAPLLVLGHPVPTMMRALPRTWQRRLASLASSEAWRTGWNWLTATSIASLLQLVVFILWHAPPAIAVSLENDIVHSIMHGSIFASALIFWTAITRKHRSGPGAGVLGLLITFKFSLITGALLAFAPEAFYTSYGIRSMAWGLSPLEDQQLAGLLMMTVGSMMYVVATVILVGVWLGVSEKTGMTPNGFGSRAACKGPT</sequence>
<dbReference type="EMBL" id="LAZR01014694">
    <property type="protein sequence ID" value="KKM16352.1"/>
    <property type="molecule type" value="Genomic_DNA"/>
</dbReference>